<evidence type="ECO:0000313" key="1">
    <source>
        <dbReference type="EMBL" id="WNZ25142.1"/>
    </source>
</evidence>
<dbReference type="RefSeq" id="WP_316431269.1">
    <property type="nucleotide sequence ID" value="NZ_CP053586.1"/>
</dbReference>
<proteinExistence type="predicted"/>
<name>A0AA97ALY8_9CYAN</name>
<dbReference type="EMBL" id="CP053586">
    <property type="protein sequence ID" value="WNZ25142.1"/>
    <property type="molecule type" value="Genomic_DNA"/>
</dbReference>
<reference evidence="1" key="1">
    <citation type="submission" date="2020-05" db="EMBL/GenBank/DDBJ databases">
        <authorList>
            <person name="Zhu T."/>
            <person name="Keshari N."/>
            <person name="Lu X."/>
        </authorList>
    </citation>
    <scope>NUCLEOTIDE SEQUENCE</scope>
    <source>
        <strain evidence="1">NK1-12</strain>
    </source>
</reference>
<dbReference type="AlphaFoldDB" id="A0AA97ALY8"/>
<protein>
    <submittedName>
        <fullName evidence="1">Uncharacterized protein</fullName>
    </submittedName>
</protein>
<gene>
    <name evidence="1" type="ORF">HJG54_21340</name>
</gene>
<organism evidence="1">
    <name type="scientific">Leptolyngbya sp. NK1-12</name>
    <dbReference type="NCBI Taxonomy" id="2547451"/>
    <lineage>
        <taxon>Bacteria</taxon>
        <taxon>Bacillati</taxon>
        <taxon>Cyanobacteriota</taxon>
        <taxon>Cyanophyceae</taxon>
        <taxon>Leptolyngbyales</taxon>
        <taxon>Leptolyngbyaceae</taxon>
        <taxon>Leptolyngbya group</taxon>
        <taxon>Leptolyngbya</taxon>
    </lineage>
</organism>
<sequence>MDLSTGAPDTNVLKAETLINLAATHLDRDPTALQLVPIATGKHNASFWVIADYDRWVLRVAPPDSTGLLFYERRMMQQEPPWRRPNGLIIKRI</sequence>
<accession>A0AA97ALY8</accession>